<dbReference type="EMBL" id="JAPHVQ010000003">
    <property type="protein sequence ID" value="MDE8034506.1"/>
    <property type="molecule type" value="Genomic_DNA"/>
</dbReference>
<dbReference type="GO" id="GO:0005829">
    <property type="term" value="C:cytosol"/>
    <property type="evidence" value="ECO:0007669"/>
    <property type="project" value="TreeGrafter"/>
</dbReference>
<accession>A0A9X4G337</accession>
<keyword evidence="2" id="KW-0805">Transcription regulation</keyword>
<keyword evidence="7" id="KW-1185">Reference proteome</keyword>
<comment type="similarity">
    <text evidence="1">Belongs to the LysR transcriptional regulatory family.</text>
</comment>
<dbReference type="SUPFAM" id="SSF53850">
    <property type="entry name" value="Periplasmic binding protein-like II"/>
    <property type="match status" value="1"/>
</dbReference>
<evidence type="ECO:0000259" key="5">
    <source>
        <dbReference type="PROSITE" id="PS50931"/>
    </source>
</evidence>
<keyword evidence="4" id="KW-0804">Transcription</keyword>
<dbReference type="InterPro" id="IPR005119">
    <property type="entry name" value="LysR_subst-bd"/>
</dbReference>
<reference evidence="6" key="1">
    <citation type="submission" date="2022-11" db="EMBL/GenBank/DDBJ databases">
        <authorList>
            <person name="Kamali M."/>
            <person name="Peak L."/>
            <person name="Go Y.Y."/>
            <person name="Balasuriya U.B.R."/>
            <person name="Carossino M."/>
        </authorList>
    </citation>
    <scope>NUCLEOTIDE SEQUENCE</scope>
    <source>
        <strain evidence="6">4524</strain>
    </source>
</reference>
<evidence type="ECO:0000256" key="2">
    <source>
        <dbReference type="ARBA" id="ARBA00023015"/>
    </source>
</evidence>
<dbReference type="InterPro" id="IPR036388">
    <property type="entry name" value="WH-like_DNA-bd_sf"/>
</dbReference>
<dbReference type="GO" id="GO:0003677">
    <property type="term" value="F:DNA binding"/>
    <property type="evidence" value="ECO:0007669"/>
    <property type="project" value="UniProtKB-KW"/>
</dbReference>
<comment type="caution">
    <text evidence="6">The sequence shown here is derived from an EMBL/GenBank/DDBJ whole genome shotgun (WGS) entry which is preliminary data.</text>
</comment>
<dbReference type="Pfam" id="PF03466">
    <property type="entry name" value="LysR_substrate"/>
    <property type="match status" value="1"/>
</dbReference>
<dbReference type="Proteomes" id="UP001142444">
    <property type="component" value="Unassembled WGS sequence"/>
</dbReference>
<dbReference type="RefSeq" id="WP_275217649.1">
    <property type="nucleotide sequence ID" value="NZ_CP103816.1"/>
</dbReference>
<dbReference type="InterPro" id="IPR050950">
    <property type="entry name" value="HTH-type_LysR_regulators"/>
</dbReference>
<evidence type="ECO:0000256" key="1">
    <source>
        <dbReference type="ARBA" id="ARBA00009437"/>
    </source>
</evidence>
<dbReference type="PANTHER" id="PTHR30419:SF8">
    <property type="entry name" value="NITROGEN ASSIMILATION TRANSCRIPTIONAL ACTIVATOR-RELATED"/>
    <property type="match status" value="1"/>
</dbReference>
<dbReference type="Pfam" id="PF00126">
    <property type="entry name" value="HTH_1"/>
    <property type="match status" value="1"/>
</dbReference>
<dbReference type="Gene3D" id="3.40.190.290">
    <property type="match status" value="1"/>
</dbReference>
<dbReference type="Gene3D" id="1.10.10.10">
    <property type="entry name" value="Winged helix-like DNA-binding domain superfamily/Winged helix DNA-binding domain"/>
    <property type="match status" value="1"/>
</dbReference>
<keyword evidence="3" id="KW-0238">DNA-binding</keyword>
<dbReference type="SUPFAM" id="SSF46785">
    <property type="entry name" value="Winged helix' DNA-binding domain"/>
    <property type="match status" value="1"/>
</dbReference>
<protein>
    <submittedName>
        <fullName evidence="6">LysR family transcriptional regulator</fullName>
    </submittedName>
</protein>
<dbReference type="AlphaFoldDB" id="A0A9X4G337"/>
<proteinExistence type="inferred from homology"/>
<dbReference type="PROSITE" id="PS50931">
    <property type="entry name" value="HTH_LYSR"/>
    <property type="match status" value="1"/>
</dbReference>
<dbReference type="PANTHER" id="PTHR30419">
    <property type="entry name" value="HTH-TYPE TRANSCRIPTIONAL REGULATOR YBHD"/>
    <property type="match status" value="1"/>
</dbReference>
<evidence type="ECO:0000313" key="7">
    <source>
        <dbReference type="Proteomes" id="UP001142444"/>
    </source>
</evidence>
<dbReference type="GO" id="GO:0003700">
    <property type="term" value="F:DNA-binding transcription factor activity"/>
    <property type="evidence" value="ECO:0007669"/>
    <property type="project" value="InterPro"/>
</dbReference>
<dbReference type="InterPro" id="IPR000847">
    <property type="entry name" value="LysR_HTH_N"/>
</dbReference>
<sequence>MDIRHLRYFVAIVDNDFNLSRTSQNLYISQPALSMMISEFEQRENIQLFKRNNNKIIGLTYLGETYYNDAKEVINKYTEMNRKLHKMAEQITGNITIGIPPLILSVIFSEIMPNLILNNPTINFTIKEQGAFVLKNELLLGNIDFAVLLYPEHISKNVIDSFEIHCSELAVFLSPQHPLARKEIIEWQDLHNAKMAIFDNTFMIHHQLMETFERNNIYPNIILESSSWDFLLNLAKINKDLLTILPYPMVDQYPSDFICRRINKPIPWRVTLCRLKKNNYSNVENYLFDVLLKEFGCQK</sequence>
<reference evidence="6" key="2">
    <citation type="journal article" date="2023" name="Pathogens">
        <title>Pathological Features and Genomic Characterization of an Actinobacillus equuli subsp. equuli Bearing Unique Virulence-Associated Genes from an Adult Horse with Pleuropneumonia.</title>
        <authorList>
            <person name="Kamali M."/>
            <person name="Carossino M."/>
            <person name="Del Piero F."/>
            <person name="Peak L."/>
            <person name="Mitchell M.S."/>
            <person name="Willette J."/>
            <person name="Baker R."/>
            <person name="Li F."/>
            <person name="Kenez A."/>
            <person name="Balasuriya U.B.R."/>
            <person name="Go Y.Y."/>
        </authorList>
    </citation>
    <scope>NUCLEOTIDE SEQUENCE</scope>
    <source>
        <strain evidence="6">4524</strain>
    </source>
</reference>
<evidence type="ECO:0000313" key="6">
    <source>
        <dbReference type="EMBL" id="MDE8034506.1"/>
    </source>
</evidence>
<dbReference type="InterPro" id="IPR036390">
    <property type="entry name" value="WH_DNA-bd_sf"/>
</dbReference>
<evidence type="ECO:0000256" key="3">
    <source>
        <dbReference type="ARBA" id="ARBA00023125"/>
    </source>
</evidence>
<organism evidence="6 7">
    <name type="scientific">Actinobacillus equuli subsp. equuli</name>
    <dbReference type="NCBI Taxonomy" id="202947"/>
    <lineage>
        <taxon>Bacteria</taxon>
        <taxon>Pseudomonadati</taxon>
        <taxon>Pseudomonadota</taxon>
        <taxon>Gammaproteobacteria</taxon>
        <taxon>Pasteurellales</taxon>
        <taxon>Pasteurellaceae</taxon>
        <taxon>Actinobacillus</taxon>
    </lineage>
</organism>
<name>A0A9X4G337_ACTEU</name>
<feature type="domain" description="HTH lysR-type" evidence="5">
    <location>
        <begin position="1"/>
        <end position="59"/>
    </location>
</feature>
<gene>
    <name evidence="6" type="ORF">OQ257_04920</name>
</gene>
<evidence type="ECO:0000256" key="4">
    <source>
        <dbReference type="ARBA" id="ARBA00023163"/>
    </source>
</evidence>